<dbReference type="SUPFAM" id="SSF50630">
    <property type="entry name" value="Acid proteases"/>
    <property type="match status" value="1"/>
</dbReference>
<keyword evidence="5" id="KW-1185">Reference proteome</keyword>
<dbReference type="Pfam" id="PF14543">
    <property type="entry name" value="TAXi_N"/>
    <property type="match status" value="1"/>
</dbReference>
<dbReference type="InterPro" id="IPR001969">
    <property type="entry name" value="Aspartic_peptidase_AS"/>
</dbReference>
<sequence>MKHCDYCSEKTQTWDKVIRNRLISDNSRVHYLQAKIKKQVPGKMVYSTKDEIPLYSGVKLLTLNYIITLQLGKRNMTVLVDTGSDLTWVQCEPCKLCYSQQDPILNPGLSRSYKSVACNSSSCQSLEGATGFAGVCGADQKNSCNYVVNYGDGSYTRGELGRERLYVGKTYVKDFVFGCGRNNKGLFGGASGILGLGRSNLSLISQTYKKFDGVFSYCLPSTEVDSSGSLTFGRDASVYKNSTPISYTKMISNPEPSTFYFLNLTSFSIGGVAIQAPGFATGRTLIDSGTVISRLVPSVYNALKTEFLKQFSGYPRAPSYSILDTCFNLSAYENVNIPTLNMHFEDTVKVNVDVLGMFYFAKDDASQVCLALASLSSEDEVGIIGNFQQRNLRIVYDTKKSKVGFAEEACSYT</sequence>
<proteinExistence type="inferred from homology"/>
<dbReference type="InterPro" id="IPR032799">
    <property type="entry name" value="TAXi_C"/>
</dbReference>
<dbReference type="FunFam" id="2.40.70.10:FF:000021">
    <property type="entry name" value="Aspartyl protease AED1"/>
    <property type="match status" value="1"/>
</dbReference>
<dbReference type="InterPro" id="IPR001461">
    <property type="entry name" value="Aspartic_peptidase_A1"/>
</dbReference>
<dbReference type="GO" id="GO:0006508">
    <property type="term" value="P:proteolysis"/>
    <property type="evidence" value="ECO:0007669"/>
    <property type="project" value="InterPro"/>
</dbReference>
<organism evidence="4 5">
    <name type="scientific">Papaver somniferum</name>
    <name type="common">Opium poppy</name>
    <dbReference type="NCBI Taxonomy" id="3469"/>
    <lineage>
        <taxon>Eukaryota</taxon>
        <taxon>Viridiplantae</taxon>
        <taxon>Streptophyta</taxon>
        <taxon>Embryophyta</taxon>
        <taxon>Tracheophyta</taxon>
        <taxon>Spermatophyta</taxon>
        <taxon>Magnoliopsida</taxon>
        <taxon>Ranunculales</taxon>
        <taxon>Papaveraceae</taxon>
        <taxon>Papaveroideae</taxon>
        <taxon>Papaver</taxon>
    </lineage>
</organism>
<dbReference type="PROSITE" id="PS00141">
    <property type="entry name" value="ASP_PROTEASE"/>
    <property type="match status" value="1"/>
</dbReference>
<gene>
    <name evidence="4" type="ORF">C5167_032886</name>
</gene>
<dbReference type="Pfam" id="PF14541">
    <property type="entry name" value="TAXi_C"/>
    <property type="match status" value="1"/>
</dbReference>
<evidence type="ECO:0000313" key="5">
    <source>
        <dbReference type="Proteomes" id="UP000316621"/>
    </source>
</evidence>
<dbReference type="PANTHER" id="PTHR13683:SF827">
    <property type="entry name" value="PEPTIDASE A1 DOMAIN-CONTAINING PROTEIN"/>
    <property type="match status" value="1"/>
</dbReference>
<feature type="active site" evidence="2">
    <location>
        <position position="287"/>
    </location>
</feature>
<dbReference type="InterPro" id="IPR032861">
    <property type="entry name" value="TAXi_N"/>
</dbReference>
<evidence type="ECO:0000313" key="4">
    <source>
        <dbReference type="EMBL" id="RZC69762.1"/>
    </source>
</evidence>
<dbReference type="EMBL" id="CM010721">
    <property type="protein sequence ID" value="RZC69762.1"/>
    <property type="molecule type" value="Genomic_DNA"/>
</dbReference>
<dbReference type="PROSITE" id="PS51767">
    <property type="entry name" value="PEPTIDASE_A1"/>
    <property type="match status" value="1"/>
</dbReference>
<feature type="domain" description="Peptidase A1" evidence="3">
    <location>
        <begin position="65"/>
        <end position="406"/>
    </location>
</feature>
<dbReference type="InterPro" id="IPR021109">
    <property type="entry name" value="Peptidase_aspartic_dom_sf"/>
</dbReference>
<feature type="active site" evidence="2">
    <location>
        <position position="81"/>
    </location>
</feature>
<name>A0A4Y7KBP1_PAPSO</name>
<dbReference type="Gene3D" id="2.40.70.10">
    <property type="entry name" value="Acid Proteases"/>
    <property type="match status" value="2"/>
</dbReference>
<dbReference type="InterPro" id="IPR033873">
    <property type="entry name" value="CND41-like"/>
</dbReference>
<accession>A0A4Y7KBP1</accession>
<dbReference type="CDD" id="cd05472">
    <property type="entry name" value="cnd41_like"/>
    <property type="match status" value="1"/>
</dbReference>
<dbReference type="PANTHER" id="PTHR13683">
    <property type="entry name" value="ASPARTYL PROTEASES"/>
    <property type="match status" value="1"/>
</dbReference>
<protein>
    <recommendedName>
        <fullName evidence="3">Peptidase A1 domain-containing protein</fullName>
    </recommendedName>
</protein>
<dbReference type="Gramene" id="RZC69762">
    <property type="protein sequence ID" value="RZC69762"/>
    <property type="gene ID" value="C5167_032886"/>
</dbReference>
<evidence type="ECO:0000256" key="1">
    <source>
        <dbReference type="ARBA" id="ARBA00007447"/>
    </source>
</evidence>
<dbReference type="InterPro" id="IPR033121">
    <property type="entry name" value="PEPTIDASE_A1"/>
</dbReference>
<dbReference type="AlphaFoldDB" id="A0A4Y7KBP1"/>
<evidence type="ECO:0000259" key="3">
    <source>
        <dbReference type="PROSITE" id="PS51767"/>
    </source>
</evidence>
<reference evidence="4 5" key="1">
    <citation type="journal article" date="2018" name="Science">
        <title>The opium poppy genome and morphinan production.</title>
        <authorList>
            <person name="Guo L."/>
            <person name="Winzer T."/>
            <person name="Yang X."/>
            <person name="Li Y."/>
            <person name="Ning Z."/>
            <person name="He Z."/>
            <person name="Teodor R."/>
            <person name="Lu Y."/>
            <person name="Bowser T.A."/>
            <person name="Graham I.A."/>
            <person name="Ye K."/>
        </authorList>
    </citation>
    <scope>NUCLEOTIDE SEQUENCE [LARGE SCALE GENOMIC DNA]</scope>
    <source>
        <strain evidence="5">cv. HN1</strain>
        <tissue evidence="4">Leaves</tissue>
    </source>
</reference>
<dbReference type="Proteomes" id="UP000316621">
    <property type="component" value="Chromosome 7"/>
</dbReference>
<dbReference type="FunFam" id="2.40.70.10:FF:000049">
    <property type="entry name" value="Aspartyl protease AED1"/>
    <property type="match status" value="1"/>
</dbReference>
<dbReference type="OMA" id="MQFEGNA"/>
<dbReference type="GO" id="GO:0004190">
    <property type="term" value="F:aspartic-type endopeptidase activity"/>
    <property type="evidence" value="ECO:0007669"/>
    <property type="project" value="InterPro"/>
</dbReference>
<evidence type="ECO:0000256" key="2">
    <source>
        <dbReference type="PIRSR" id="PIRSR601461-1"/>
    </source>
</evidence>
<comment type="similarity">
    <text evidence="1">Belongs to the peptidase A1 family.</text>
</comment>